<dbReference type="EMBL" id="MCGO01000043">
    <property type="protein sequence ID" value="ORY38544.1"/>
    <property type="molecule type" value="Genomic_DNA"/>
</dbReference>
<dbReference type="InterPro" id="IPR000210">
    <property type="entry name" value="BTB/POZ_dom"/>
</dbReference>
<dbReference type="CDD" id="cd18186">
    <property type="entry name" value="BTB_POZ_ZBTB_KLHL-like"/>
    <property type="match status" value="1"/>
</dbReference>
<organism evidence="2 3">
    <name type="scientific">Rhizoclosmatium globosum</name>
    <dbReference type="NCBI Taxonomy" id="329046"/>
    <lineage>
        <taxon>Eukaryota</taxon>
        <taxon>Fungi</taxon>
        <taxon>Fungi incertae sedis</taxon>
        <taxon>Chytridiomycota</taxon>
        <taxon>Chytridiomycota incertae sedis</taxon>
        <taxon>Chytridiomycetes</taxon>
        <taxon>Chytridiales</taxon>
        <taxon>Chytriomycetaceae</taxon>
        <taxon>Rhizoclosmatium</taxon>
    </lineage>
</organism>
<accession>A0A1Y2BV41</accession>
<dbReference type="Gene3D" id="2.60.120.920">
    <property type="match status" value="1"/>
</dbReference>
<keyword evidence="3" id="KW-1185">Reference proteome</keyword>
<proteinExistence type="predicted"/>
<dbReference type="SUPFAM" id="SSF54695">
    <property type="entry name" value="POZ domain"/>
    <property type="match status" value="1"/>
</dbReference>
<evidence type="ECO:0000313" key="3">
    <source>
        <dbReference type="Proteomes" id="UP000193642"/>
    </source>
</evidence>
<dbReference type="InterPro" id="IPR011333">
    <property type="entry name" value="SKP1/BTB/POZ_sf"/>
</dbReference>
<evidence type="ECO:0000259" key="1">
    <source>
        <dbReference type="PROSITE" id="PS50097"/>
    </source>
</evidence>
<sequence>MSVASLRTLFLSDSPPPPPSQSKASSAPKPTHADALVVVGSDKVHFKAHRLILATRSDFFRAQLVSQIIVDLPFLDPDAFRIVLRFIYSAQQDDEATSTKTQDWRLVLACYQAAKYLGLEDRAAIYLKVFTSIFGHADASSSDVLVACAPAFWVMFGSSASGNQPLGWLKLATLIRILNAIPDNMESAVGRFRIVTLWVQSQPAIGLFTDAVFNKDTGFVHIPFADNSPSVSFAKSPPSLHALNTHASFSTLSLSSPPSKSRLRSTPSMYTLKSHASFSDLGYSGPTNSATFFSAPPQPLNVSNEHQVLLETLHLPCLTAQDILREIEPAQLLSPSHILTLYRLAALAPPTGPIPWSPVPTGFHGRRSTVWNSRTRWSTIGPSNSPGTITYCTPESISPGSGKVSWTVVPLHGIDGIGIGVSADLSAPEQASSSLSAPFSSGADLFERLENGVTSFFSSYSPPQESTTRRASVHDGGYSLYSDGTLRVGKIFVGRLPRGVTFSRGTKVVVTLDVEARTVSFNVGGVDCGVAFRNLPVGGGSGGVYPSVVVGEGGVVCVSPLKRTF</sequence>
<protein>
    <recommendedName>
        <fullName evidence="1">BTB domain-containing protein</fullName>
    </recommendedName>
</protein>
<evidence type="ECO:0000313" key="2">
    <source>
        <dbReference type="EMBL" id="ORY38544.1"/>
    </source>
</evidence>
<dbReference type="SMART" id="SM00225">
    <property type="entry name" value="BTB"/>
    <property type="match status" value="1"/>
</dbReference>
<dbReference type="InterPro" id="IPR043136">
    <property type="entry name" value="B30.2/SPRY_sf"/>
</dbReference>
<dbReference type="Proteomes" id="UP000193642">
    <property type="component" value="Unassembled WGS sequence"/>
</dbReference>
<dbReference type="Pfam" id="PF00651">
    <property type="entry name" value="BTB"/>
    <property type="match status" value="1"/>
</dbReference>
<dbReference type="PROSITE" id="PS50097">
    <property type="entry name" value="BTB"/>
    <property type="match status" value="1"/>
</dbReference>
<dbReference type="STRING" id="329046.A0A1Y2BV41"/>
<gene>
    <name evidence="2" type="ORF">BCR33DRAFT_720593</name>
</gene>
<reference evidence="2 3" key="1">
    <citation type="submission" date="2016-07" db="EMBL/GenBank/DDBJ databases">
        <title>Pervasive Adenine N6-methylation of Active Genes in Fungi.</title>
        <authorList>
            <consortium name="DOE Joint Genome Institute"/>
            <person name="Mondo S.J."/>
            <person name="Dannebaum R.O."/>
            <person name="Kuo R.C."/>
            <person name="Labutti K."/>
            <person name="Haridas S."/>
            <person name="Kuo A."/>
            <person name="Salamov A."/>
            <person name="Ahrendt S.R."/>
            <person name="Lipzen A."/>
            <person name="Sullivan W."/>
            <person name="Andreopoulos W.B."/>
            <person name="Clum A."/>
            <person name="Lindquist E."/>
            <person name="Daum C."/>
            <person name="Ramamoorthy G.K."/>
            <person name="Gryganskyi A."/>
            <person name="Culley D."/>
            <person name="Magnuson J.K."/>
            <person name="James T.Y."/>
            <person name="O'Malley M.A."/>
            <person name="Stajich J.E."/>
            <person name="Spatafora J.W."/>
            <person name="Visel A."/>
            <person name="Grigoriev I.V."/>
        </authorList>
    </citation>
    <scope>NUCLEOTIDE SEQUENCE [LARGE SCALE GENOMIC DNA]</scope>
    <source>
        <strain evidence="2 3">JEL800</strain>
    </source>
</reference>
<feature type="domain" description="BTB" evidence="1">
    <location>
        <begin position="33"/>
        <end position="96"/>
    </location>
</feature>
<dbReference type="OrthoDB" id="408604at2759"/>
<comment type="caution">
    <text evidence="2">The sequence shown here is derived from an EMBL/GenBank/DDBJ whole genome shotgun (WGS) entry which is preliminary data.</text>
</comment>
<dbReference type="AlphaFoldDB" id="A0A1Y2BV41"/>
<dbReference type="InterPro" id="IPR013320">
    <property type="entry name" value="ConA-like_dom_sf"/>
</dbReference>
<dbReference type="Gene3D" id="3.30.710.10">
    <property type="entry name" value="Potassium Channel Kv1.1, Chain A"/>
    <property type="match status" value="1"/>
</dbReference>
<name>A0A1Y2BV41_9FUNG</name>
<dbReference type="SUPFAM" id="SSF49899">
    <property type="entry name" value="Concanavalin A-like lectins/glucanases"/>
    <property type="match status" value="1"/>
</dbReference>